<dbReference type="RefSeq" id="WP_201688062.1">
    <property type="nucleotide sequence ID" value="NZ_JAEQND010000003.1"/>
</dbReference>
<dbReference type="PROSITE" id="PS50113">
    <property type="entry name" value="PAC"/>
    <property type="match status" value="1"/>
</dbReference>
<evidence type="ECO:0000313" key="2">
    <source>
        <dbReference type="EMBL" id="MBL0424834.1"/>
    </source>
</evidence>
<keyword evidence="3" id="KW-1185">Reference proteome</keyword>
<dbReference type="SMART" id="SM00091">
    <property type="entry name" value="PAS"/>
    <property type="match status" value="2"/>
</dbReference>
<protein>
    <submittedName>
        <fullName evidence="2">PAS domain-containing protein</fullName>
    </submittedName>
</protein>
<dbReference type="EMBL" id="JAEQND010000003">
    <property type="protein sequence ID" value="MBL0424834.1"/>
    <property type="molecule type" value="Genomic_DNA"/>
</dbReference>
<comment type="caution">
    <text evidence="2">The sequence shown here is derived from an EMBL/GenBank/DDBJ whole genome shotgun (WGS) entry which is preliminary data.</text>
</comment>
<dbReference type="Pfam" id="PF08448">
    <property type="entry name" value="PAS_4"/>
    <property type="match status" value="2"/>
</dbReference>
<reference evidence="2 3" key="1">
    <citation type="journal article" date="2017" name="Int. J. Syst. Evol. Microbiol.">
        <title>Ramlibacter alkalitolerans sp. nov., alkali-tolerant bacterium isolated from soil of ginseng.</title>
        <authorList>
            <person name="Lee D.H."/>
            <person name="Cha C.J."/>
        </authorList>
    </citation>
    <scope>NUCLEOTIDE SEQUENCE [LARGE SCALE GENOMIC DNA]</scope>
    <source>
        <strain evidence="2 3">KACC 19305</strain>
    </source>
</reference>
<organism evidence="2 3">
    <name type="scientific">Ramlibacter alkalitolerans</name>
    <dbReference type="NCBI Taxonomy" id="2039631"/>
    <lineage>
        <taxon>Bacteria</taxon>
        <taxon>Pseudomonadati</taxon>
        <taxon>Pseudomonadota</taxon>
        <taxon>Betaproteobacteria</taxon>
        <taxon>Burkholderiales</taxon>
        <taxon>Comamonadaceae</taxon>
        <taxon>Ramlibacter</taxon>
    </lineage>
</organism>
<dbReference type="InterPro" id="IPR035965">
    <property type="entry name" value="PAS-like_dom_sf"/>
</dbReference>
<evidence type="ECO:0000259" key="1">
    <source>
        <dbReference type="PROSITE" id="PS50113"/>
    </source>
</evidence>
<dbReference type="InterPro" id="IPR013656">
    <property type="entry name" value="PAS_4"/>
</dbReference>
<dbReference type="Gene3D" id="3.30.450.20">
    <property type="entry name" value="PAS domain"/>
    <property type="match status" value="3"/>
</dbReference>
<dbReference type="InterPro" id="IPR000700">
    <property type="entry name" value="PAS-assoc_C"/>
</dbReference>
<evidence type="ECO:0000313" key="3">
    <source>
        <dbReference type="Proteomes" id="UP000622707"/>
    </source>
</evidence>
<dbReference type="SUPFAM" id="SSF55785">
    <property type="entry name" value="PYP-like sensor domain (PAS domain)"/>
    <property type="match status" value="2"/>
</dbReference>
<gene>
    <name evidence="2" type="ORF">JI746_06910</name>
</gene>
<sequence length="477" mass="53087">MTLSSPAPAFLQGGGAMGERIRQFDWAAHPLGEPSRWPSALRMAMSLCLNSSFPTAIYWGPELYVLYNDAWSEIPADKHPAILGLPAHEAWSDIWDIVGPQFQRVYDSGEGMAFYEQMLPMVRGGRACETWWNYSLTAIRDAGHGIGGIFNQGNEITAVVHARRQRQAEIDRWRELFRQAPAPIVLLRGPDHVFEFANDAYRRLVAGREIVGKPVAEALPEVRSQGFVELLDGVYRSGEAYLGTGVQVKLQRTPGAPAEDCVLDFVYQPMRNAGGEVDGIFVLASDVTERARAETALRVSNWQLGEERARLAALIEAEQRAQQALRRLNETLEAHVKHRTAELTRALEAQNAVTDRLRATFATDLIFQGFLDTQGTVLDANPTSLAAIGRTLQQVVGRAFWDTEWFSETPEAPERVRAAVATAARGEVVRMLMRVRLPDGWRSFLFSLRPVFNARKEVVGLVPEAQEAREPAEKLAA</sequence>
<proteinExistence type="predicted"/>
<feature type="domain" description="PAC" evidence="1">
    <location>
        <begin position="244"/>
        <end position="299"/>
    </location>
</feature>
<dbReference type="InterPro" id="IPR000014">
    <property type="entry name" value="PAS"/>
</dbReference>
<name>A0ABS1JKU2_9BURK</name>
<accession>A0ABS1JKU2</accession>
<dbReference type="Proteomes" id="UP000622707">
    <property type="component" value="Unassembled WGS sequence"/>
</dbReference>
<dbReference type="CDD" id="cd00130">
    <property type="entry name" value="PAS"/>
    <property type="match status" value="1"/>
</dbReference>